<evidence type="ECO:0000256" key="4">
    <source>
        <dbReference type="ARBA" id="ARBA00023136"/>
    </source>
</evidence>
<comment type="caution">
    <text evidence="6">The sequence shown here is derived from an EMBL/GenBank/DDBJ whole genome shotgun (WGS) entry which is preliminary data.</text>
</comment>
<reference evidence="6 7" key="1">
    <citation type="journal article" date="2013" name="Genome Announc.">
        <title>Draft Genome Sequence of Sphingobium ummariense Strain RL-3, a Hexachlorocyclohexane-Degrading Bacterium.</title>
        <authorList>
            <person name="Kohli P."/>
            <person name="Dua A."/>
            <person name="Sangwan N."/>
            <person name="Oldach P."/>
            <person name="Khurana J.P."/>
            <person name="Lal R."/>
        </authorList>
    </citation>
    <scope>NUCLEOTIDE SEQUENCE [LARGE SCALE GENOMIC DNA]</scope>
    <source>
        <strain evidence="6 7">RL-3</strain>
    </source>
</reference>
<dbReference type="eggNOG" id="COG5268">
    <property type="taxonomic scope" value="Bacteria"/>
</dbReference>
<keyword evidence="2 5" id="KW-0812">Transmembrane</keyword>
<dbReference type="PATRIC" id="fig|1346791.3.peg.689"/>
<evidence type="ECO:0008006" key="8">
    <source>
        <dbReference type="Google" id="ProtNLM"/>
    </source>
</evidence>
<evidence type="ECO:0000256" key="5">
    <source>
        <dbReference type="SAM" id="Phobius"/>
    </source>
</evidence>
<accession>T0J6F9</accession>
<evidence type="ECO:0000313" key="6">
    <source>
        <dbReference type="EMBL" id="EQB33561.1"/>
    </source>
</evidence>
<gene>
    <name evidence="6" type="ORF">M529_03555</name>
</gene>
<dbReference type="Pfam" id="PF05101">
    <property type="entry name" value="VirB3"/>
    <property type="match status" value="1"/>
</dbReference>
<proteinExistence type="predicted"/>
<dbReference type="EMBL" id="AUWY01000033">
    <property type="protein sequence ID" value="EQB33561.1"/>
    <property type="molecule type" value="Genomic_DNA"/>
</dbReference>
<evidence type="ECO:0000256" key="3">
    <source>
        <dbReference type="ARBA" id="ARBA00022989"/>
    </source>
</evidence>
<dbReference type="STRING" id="1346791.M529_03555"/>
<feature type="transmembrane region" description="Helical" evidence="5">
    <location>
        <begin position="47"/>
        <end position="66"/>
    </location>
</feature>
<dbReference type="Proteomes" id="UP000015523">
    <property type="component" value="Unassembled WGS sequence"/>
</dbReference>
<dbReference type="RefSeq" id="WP_021316685.1">
    <property type="nucleotide sequence ID" value="NZ_AUWY01000033.1"/>
</dbReference>
<evidence type="ECO:0000256" key="2">
    <source>
        <dbReference type="ARBA" id="ARBA00022692"/>
    </source>
</evidence>
<sequence length="89" mass="9886">MDDSHDIPGYEVPFHNSLAEPMTFAGVPRTFAIINAVMTAELSLGLGVPWLGIPAGVALHVIAYTLTKRDPHFFATLNRHLRQKPYWDA</sequence>
<dbReference type="InterPro" id="IPR007792">
    <property type="entry name" value="T4SS_VirB3/TrbD/AvhB"/>
</dbReference>
<dbReference type="GO" id="GO:0016020">
    <property type="term" value="C:membrane"/>
    <property type="evidence" value="ECO:0007669"/>
    <property type="project" value="UniProtKB-SubCell"/>
</dbReference>
<keyword evidence="4 5" id="KW-0472">Membrane</keyword>
<organism evidence="6 7">
    <name type="scientific">Sphingobium ummariense RL-3</name>
    <dbReference type="NCBI Taxonomy" id="1346791"/>
    <lineage>
        <taxon>Bacteria</taxon>
        <taxon>Pseudomonadati</taxon>
        <taxon>Pseudomonadota</taxon>
        <taxon>Alphaproteobacteria</taxon>
        <taxon>Sphingomonadales</taxon>
        <taxon>Sphingomonadaceae</taxon>
        <taxon>Sphingobium</taxon>
    </lineage>
</organism>
<protein>
    <recommendedName>
        <fullName evidence="8">Conjugal transfer protein</fullName>
    </recommendedName>
</protein>
<name>T0J6F9_9SPHN</name>
<keyword evidence="7" id="KW-1185">Reference proteome</keyword>
<dbReference type="AlphaFoldDB" id="T0J6F9"/>
<evidence type="ECO:0000256" key="1">
    <source>
        <dbReference type="ARBA" id="ARBA00004370"/>
    </source>
</evidence>
<evidence type="ECO:0000313" key="7">
    <source>
        <dbReference type="Proteomes" id="UP000015523"/>
    </source>
</evidence>
<comment type="subcellular location">
    <subcellularLocation>
        <location evidence="1">Membrane</location>
    </subcellularLocation>
</comment>
<keyword evidence="3 5" id="KW-1133">Transmembrane helix</keyword>